<evidence type="ECO:0000256" key="7">
    <source>
        <dbReference type="ARBA" id="ARBA00022729"/>
    </source>
</evidence>
<feature type="transmembrane region" description="Helical" evidence="15">
    <location>
        <begin position="483"/>
        <end position="502"/>
    </location>
</feature>
<proteinExistence type="predicted"/>
<evidence type="ECO:0000256" key="6">
    <source>
        <dbReference type="ARBA" id="ARBA00022692"/>
    </source>
</evidence>
<evidence type="ECO:0000256" key="2">
    <source>
        <dbReference type="ARBA" id="ARBA00004613"/>
    </source>
</evidence>
<evidence type="ECO:0000256" key="3">
    <source>
        <dbReference type="ARBA" id="ARBA00022475"/>
    </source>
</evidence>
<accession>A0A8P0P4R2</accession>
<evidence type="ECO:0000256" key="8">
    <source>
        <dbReference type="ARBA" id="ARBA00022989"/>
    </source>
</evidence>
<keyword evidence="9 15" id="KW-0472">Membrane</keyword>
<dbReference type="PANTHER" id="PTHR11032:SF1">
    <property type="entry name" value="FMS-RELATED TYROSINE KINASE 3 LIGAND"/>
    <property type="match status" value="1"/>
</dbReference>
<name>A0A8P0P4R2_CANLF</name>
<keyword evidence="7" id="KW-0732">Signal</keyword>
<feature type="compositionally biased region" description="Low complexity" evidence="14">
    <location>
        <begin position="213"/>
        <end position="225"/>
    </location>
</feature>
<evidence type="ECO:0000256" key="15">
    <source>
        <dbReference type="SAM" id="Phobius"/>
    </source>
</evidence>
<feature type="compositionally biased region" description="Gly residues" evidence="14">
    <location>
        <begin position="22"/>
        <end position="34"/>
    </location>
</feature>
<dbReference type="Gene3D" id="1.20.1250.10">
    <property type="match status" value="1"/>
</dbReference>
<feature type="region of interest" description="Disordered" evidence="14">
    <location>
        <begin position="248"/>
        <end position="273"/>
    </location>
</feature>
<dbReference type="FunFam" id="1.20.1250.10:FF:000016">
    <property type="entry name" value="Fms-related tyrosine kinase 3 ligand"/>
    <property type="match status" value="1"/>
</dbReference>
<evidence type="ECO:0000256" key="1">
    <source>
        <dbReference type="ARBA" id="ARBA00004251"/>
    </source>
</evidence>
<feature type="compositionally biased region" description="Basic and acidic residues" evidence="14">
    <location>
        <begin position="519"/>
        <end position="531"/>
    </location>
</feature>
<gene>
    <name evidence="16" type="primary">FLT3LG</name>
</gene>
<feature type="compositionally biased region" description="Basic and acidic residues" evidence="14">
    <location>
        <begin position="141"/>
        <end position="155"/>
    </location>
</feature>
<keyword evidence="6 15" id="KW-0812">Transmembrane</keyword>
<evidence type="ECO:0000256" key="4">
    <source>
        <dbReference type="ARBA" id="ARBA00022514"/>
    </source>
</evidence>
<dbReference type="OrthoDB" id="9944810at2759"/>
<dbReference type="Pfam" id="PF02947">
    <property type="entry name" value="Flt3_lig"/>
    <property type="match status" value="1"/>
</dbReference>
<feature type="compositionally biased region" description="Basic and acidic residues" evidence="14">
    <location>
        <begin position="164"/>
        <end position="195"/>
    </location>
</feature>
<dbReference type="AlphaFoldDB" id="A0A8P0P4R2"/>
<feature type="compositionally biased region" description="Basic and acidic residues" evidence="14">
    <location>
        <begin position="38"/>
        <end position="58"/>
    </location>
</feature>
<feature type="region of interest" description="Disordered" evidence="14">
    <location>
        <begin position="512"/>
        <end position="590"/>
    </location>
</feature>
<dbReference type="Proteomes" id="UP000002254">
    <property type="component" value="Chromosome 1"/>
</dbReference>
<dbReference type="GO" id="GO:0008284">
    <property type="term" value="P:positive regulation of cell population proliferation"/>
    <property type="evidence" value="ECO:0007669"/>
    <property type="project" value="UniProtKB-ARBA"/>
</dbReference>
<dbReference type="GO" id="GO:0005615">
    <property type="term" value="C:extracellular space"/>
    <property type="evidence" value="ECO:0007669"/>
    <property type="project" value="UniProtKB-KW"/>
</dbReference>
<dbReference type="SUPFAM" id="SSF47266">
    <property type="entry name" value="4-helical cytokines"/>
    <property type="match status" value="1"/>
</dbReference>
<evidence type="ECO:0000256" key="10">
    <source>
        <dbReference type="ARBA" id="ARBA00023157"/>
    </source>
</evidence>
<evidence type="ECO:0000313" key="16">
    <source>
        <dbReference type="Ensembl" id="ENSCAFP00000055324.2"/>
    </source>
</evidence>
<keyword evidence="3" id="KW-1003">Cell membrane</keyword>
<organism evidence="16 17">
    <name type="scientific">Canis lupus familiaris</name>
    <name type="common">Dog</name>
    <name type="synonym">Canis familiaris</name>
    <dbReference type="NCBI Taxonomy" id="9615"/>
    <lineage>
        <taxon>Eukaryota</taxon>
        <taxon>Metazoa</taxon>
        <taxon>Chordata</taxon>
        <taxon>Craniata</taxon>
        <taxon>Vertebrata</taxon>
        <taxon>Euteleostomi</taxon>
        <taxon>Mammalia</taxon>
        <taxon>Eutheria</taxon>
        <taxon>Laurasiatheria</taxon>
        <taxon>Carnivora</taxon>
        <taxon>Caniformia</taxon>
        <taxon>Canidae</taxon>
        <taxon>Canis</taxon>
    </lineage>
</organism>
<keyword evidence="5" id="KW-0964">Secreted</keyword>
<feature type="compositionally biased region" description="Basic and acidic residues" evidence="14">
    <location>
        <begin position="74"/>
        <end position="85"/>
    </location>
</feature>
<dbReference type="Ensembl" id="ENSCAFT00000086485.2">
    <property type="protein sequence ID" value="ENSCAFP00000055324.2"/>
    <property type="gene ID" value="ENSCAFG00000003636.6"/>
</dbReference>
<feature type="compositionally biased region" description="Gly residues" evidence="14">
    <location>
        <begin position="1"/>
        <end position="13"/>
    </location>
</feature>
<reference evidence="16 17" key="1">
    <citation type="journal article" date="2005" name="Nature">
        <title>Genome sequence, comparative analysis and haplotype structure of the domestic dog.</title>
        <authorList>
            <consortium name="Broad Sequencing Platform"/>
            <person name="Lindblad-Toh K."/>
            <person name="Wade C.M."/>
            <person name="Mikkelsen T.S."/>
            <person name="Karlsson E.K."/>
            <person name="Jaffe D.B."/>
            <person name="Kamal M."/>
            <person name="Clamp M."/>
            <person name="Chang J.L."/>
            <person name="Kulbokas E.J. III"/>
            <person name="Zody M.C."/>
            <person name="Mauceli E."/>
            <person name="Xie X."/>
            <person name="Breen M."/>
            <person name="Wayne R.K."/>
            <person name="Ostrander E.A."/>
            <person name="Ponting C.P."/>
            <person name="Galibert F."/>
            <person name="Smith D.R."/>
            <person name="DeJong P.J."/>
            <person name="Kirkness E."/>
            <person name="Alvarez P."/>
            <person name="Biagi T."/>
            <person name="Brockman W."/>
            <person name="Butler J."/>
            <person name="Chin C.W."/>
            <person name="Cook A."/>
            <person name="Cuff J."/>
            <person name="Daly M.J."/>
            <person name="DeCaprio D."/>
            <person name="Gnerre S."/>
            <person name="Grabherr M."/>
            <person name="Kellis M."/>
            <person name="Kleber M."/>
            <person name="Bardeleben C."/>
            <person name="Goodstadt L."/>
            <person name="Heger A."/>
            <person name="Hitte C."/>
            <person name="Kim L."/>
            <person name="Koepfli K.P."/>
            <person name="Parker H.G."/>
            <person name="Pollinger J.P."/>
            <person name="Searle S.M."/>
            <person name="Sutter N.B."/>
            <person name="Thomas R."/>
            <person name="Webber C."/>
            <person name="Baldwin J."/>
            <person name="Abebe A."/>
            <person name="Abouelleil A."/>
            <person name="Aftuck L."/>
            <person name="Ait-Zahra M."/>
            <person name="Aldredge T."/>
            <person name="Allen N."/>
            <person name="An P."/>
            <person name="Anderson S."/>
            <person name="Antoine C."/>
            <person name="Arachchi H."/>
            <person name="Aslam A."/>
            <person name="Ayotte L."/>
            <person name="Bachantsang P."/>
            <person name="Barry A."/>
            <person name="Bayul T."/>
            <person name="Benamara M."/>
            <person name="Berlin A."/>
            <person name="Bessette D."/>
            <person name="Blitshteyn B."/>
            <person name="Bloom T."/>
            <person name="Blye J."/>
            <person name="Boguslavskiy L."/>
            <person name="Bonnet C."/>
            <person name="Boukhgalter B."/>
            <person name="Brown A."/>
            <person name="Cahill P."/>
            <person name="Calixte N."/>
            <person name="Camarata J."/>
            <person name="Cheshatsang Y."/>
            <person name="Chu J."/>
            <person name="Citroen M."/>
            <person name="Collymore A."/>
            <person name="Cooke P."/>
            <person name="Dawoe T."/>
            <person name="Daza R."/>
            <person name="Decktor K."/>
            <person name="DeGray S."/>
            <person name="Dhargay N."/>
            <person name="Dooley K."/>
            <person name="Dooley K."/>
            <person name="Dorje P."/>
            <person name="Dorjee K."/>
            <person name="Dorris L."/>
            <person name="Duffey N."/>
            <person name="Dupes A."/>
            <person name="Egbiremolen O."/>
            <person name="Elong R."/>
            <person name="Falk J."/>
            <person name="Farina A."/>
            <person name="Faro S."/>
            <person name="Ferguson D."/>
            <person name="Ferreira P."/>
            <person name="Fisher S."/>
            <person name="FitzGerald M."/>
            <person name="Foley K."/>
            <person name="Foley C."/>
            <person name="Franke A."/>
            <person name="Friedrich D."/>
            <person name="Gage D."/>
            <person name="Garber M."/>
            <person name="Gearin G."/>
            <person name="Giannoukos G."/>
            <person name="Goode T."/>
            <person name="Goyette A."/>
            <person name="Graham J."/>
            <person name="Grandbois E."/>
            <person name="Gyaltsen K."/>
            <person name="Hafez N."/>
            <person name="Hagopian D."/>
            <person name="Hagos B."/>
            <person name="Hall J."/>
            <person name="Healy C."/>
            <person name="Hegarty R."/>
            <person name="Honan T."/>
            <person name="Horn A."/>
            <person name="Houde N."/>
            <person name="Hughes L."/>
            <person name="Hunnicutt L."/>
            <person name="Husby M."/>
            <person name="Jester B."/>
            <person name="Jones C."/>
            <person name="Kamat A."/>
            <person name="Kanga B."/>
            <person name="Kells C."/>
            <person name="Khazanovich D."/>
            <person name="Kieu A.C."/>
            <person name="Kisner P."/>
            <person name="Kumar M."/>
            <person name="Lance K."/>
            <person name="Landers T."/>
            <person name="Lara M."/>
            <person name="Lee W."/>
            <person name="Leger J.P."/>
            <person name="Lennon N."/>
            <person name="Leuper L."/>
            <person name="LeVine S."/>
            <person name="Liu J."/>
            <person name="Liu X."/>
            <person name="Lokyitsang Y."/>
            <person name="Lokyitsang T."/>
            <person name="Lui A."/>
            <person name="Macdonald J."/>
            <person name="Major J."/>
            <person name="Marabella R."/>
            <person name="Maru K."/>
            <person name="Matthews C."/>
            <person name="McDonough S."/>
            <person name="Mehta T."/>
            <person name="Meldrim J."/>
            <person name="Melnikov A."/>
            <person name="Meneus L."/>
            <person name="Mihalev A."/>
            <person name="Mihova T."/>
            <person name="Miller K."/>
            <person name="Mittelman R."/>
            <person name="Mlenga V."/>
            <person name="Mulrain L."/>
            <person name="Munson G."/>
            <person name="Navidi A."/>
            <person name="Naylor J."/>
            <person name="Nguyen T."/>
            <person name="Nguyen N."/>
            <person name="Nguyen C."/>
            <person name="Nguyen T."/>
            <person name="Nicol R."/>
            <person name="Norbu N."/>
            <person name="Norbu C."/>
            <person name="Novod N."/>
            <person name="Nyima T."/>
            <person name="Olandt P."/>
            <person name="O'Neill B."/>
            <person name="O'Neill K."/>
            <person name="Osman S."/>
            <person name="Oyono L."/>
            <person name="Patti C."/>
            <person name="Perrin D."/>
            <person name="Phunkhang P."/>
            <person name="Pierre F."/>
            <person name="Priest M."/>
            <person name="Rachupka A."/>
            <person name="Raghuraman S."/>
            <person name="Rameau R."/>
            <person name="Ray V."/>
            <person name="Raymond C."/>
            <person name="Rege F."/>
            <person name="Rise C."/>
            <person name="Rogers J."/>
            <person name="Rogov P."/>
            <person name="Sahalie J."/>
            <person name="Settipalli S."/>
            <person name="Sharpe T."/>
            <person name="Shea T."/>
            <person name="Sheehan M."/>
            <person name="Sherpa N."/>
            <person name="Shi J."/>
            <person name="Shih D."/>
            <person name="Sloan J."/>
            <person name="Smith C."/>
            <person name="Sparrow T."/>
            <person name="Stalker J."/>
            <person name="Stange-Thomann N."/>
            <person name="Stavropoulos S."/>
            <person name="Stone C."/>
            <person name="Stone S."/>
            <person name="Sykes S."/>
            <person name="Tchuinga P."/>
            <person name="Tenzing P."/>
            <person name="Tesfaye S."/>
            <person name="Thoulutsang D."/>
            <person name="Thoulutsang Y."/>
            <person name="Topham K."/>
            <person name="Topping I."/>
            <person name="Tsamla T."/>
            <person name="Vassiliev H."/>
            <person name="Venkataraman V."/>
            <person name="Vo A."/>
            <person name="Wangchuk T."/>
            <person name="Wangdi T."/>
            <person name="Weiand M."/>
            <person name="Wilkinson J."/>
            <person name="Wilson A."/>
            <person name="Yadav S."/>
            <person name="Yang S."/>
            <person name="Yang X."/>
            <person name="Young G."/>
            <person name="Yu Q."/>
            <person name="Zainoun J."/>
            <person name="Zembek L."/>
            <person name="Zimmer A."/>
            <person name="Lander E.S."/>
        </authorList>
    </citation>
    <scope>NUCLEOTIDE SEQUENCE [LARGE SCALE GENOMIC DNA]</scope>
    <source>
        <strain evidence="16">Boxer</strain>
    </source>
</reference>
<comment type="subcellular location">
    <subcellularLocation>
        <location evidence="1">Cell membrane</location>
        <topology evidence="1">Single-pass type I membrane protein</topology>
    </subcellularLocation>
    <subcellularLocation>
        <location evidence="2">Secreted</location>
    </subcellularLocation>
</comment>
<dbReference type="GO" id="GO:0097028">
    <property type="term" value="P:dendritic cell differentiation"/>
    <property type="evidence" value="ECO:0007669"/>
    <property type="project" value="UniProtKB-ARBA"/>
</dbReference>
<evidence type="ECO:0000256" key="11">
    <source>
        <dbReference type="ARBA" id="ARBA00023180"/>
    </source>
</evidence>
<keyword evidence="8 15" id="KW-1133">Transmembrane helix</keyword>
<evidence type="ECO:0000256" key="9">
    <source>
        <dbReference type="ARBA" id="ARBA00023136"/>
    </source>
</evidence>
<evidence type="ECO:0000256" key="14">
    <source>
        <dbReference type="SAM" id="MobiDB-lite"/>
    </source>
</evidence>
<evidence type="ECO:0000256" key="13">
    <source>
        <dbReference type="ARBA" id="ARBA00075998"/>
    </source>
</evidence>
<keyword evidence="4" id="KW-0202">Cytokine</keyword>
<sequence length="590" mass="63805">MGRGGDMGRGPGHGQEWRTCAGGRGEGHGQGRGGAWTEVRERWTGVEDVHRDEGHGQERGTLAGVGTCTGVGDMGRDGDMHRSEGHGQGGHGQGWGHGQEWGKGTEAGGYTWGRQAPAAGGGQSGHRDREGQVGGGGSRARRGEQNREPTREPGRRRPVLRAGGDGRHEGREGTGEEPGRKRRGPSRDRREETWRGRRGQVRTACGANRGRPHPAGLPVAAAAAQPRPPRDPRLLLQPQPHLLHLRGHHPQAGEARSQPPRQPPRGPGPGAGTELPWLRVRLCGSLGPLLGACPHHHHHPGPLPVPHSLGPCPLPPGSLSLTPWVSIVVFSPVFGQASPCFLPQSDYLLQDYPVTVASNLQDDELCGAFWRLVLAQRWMVRLQAVAGSQMQILLEAVNTEIHFVTFCAFQPLPSCLRFVQTNISHLLQDTSQQLAALKPWITRRNFSGCLELQCQPDSSTLVPPRSPGALEATALPAPQAPRLLLLLLLPVALLLMSTAWCLHWRRRRRRRSPYPGEQRTLRPSERSHLPEDTELGPGGSQLETGPFLDHAAPLAPSPGSRQRPPPTPPKPAPAPPLPLCTKSLPPRNCI</sequence>
<dbReference type="PANTHER" id="PTHR11032">
    <property type="entry name" value="SL CYTOKINE"/>
    <property type="match status" value="1"/>
</dbReference>
<feature type="compositionally biased region" description="Gly residues" evidence="14">
    <location>
        <begin position="86"/>
        <end position="111"/>
    </location>
</feature>
<protein>
    <recommendedName>
        <fullName evidence="12">Fms-related tyrosine kinase 3 ligand</fullName>
    </recommendedName>
    <alternativeName>
        <fullName evidence="13">SL cytokine</fullName>
    </alternativeName>
</protein>
<feature type="region of interest" description="Disordered" evidence="14">
    <location>
        <begin position="1"/>
        <end position="235"/>
    </location>
</feature>
<dbReference type="GO" id="GO:0030183">
    <property type="term" value="P:B cell differentiation"/>
    <property type="evidence" value="ECO:0007669"/>
    <property type="project" value="UniProtKB-ARBA"/>
</dbReference>
<evidence type="ECO:0000256" key="5">
    <source>
        <dbReference type="ARBA" id="ARBA00022525"/>
    </source>
</evidence>
<keyword evidence="11" id="KW-0325">Glycoprotein</keyword>
<evidence type="ECO:0000313" key="17">
    <source>
        <dbReference type="Proteomes" id="UP000002254"/>
    </source>
</evidence>
<dbReference type="InterPro" id="IPR004213">
    <property type="entry name" value="Flt3_lig"/>
</dbReference>
<dbReference type="GO" id="GO:0005125">
    <property type="term" value="F:cytokine activity"/>
    <property type="evidence" value="ECO:0007669"/>
    <property type="project" value="UniProtKB-KW"/>
</dbReference>
<feature type="compositionally biased region" description="Pro residues" evidence="14">
    <location>
        <begin position="563"/>
        <end position="578"/>
    </location>
</feature>
<dbReference type="GO" id="GO:0005886">
    <property type="term" value="C:plasma membrane"/>
    <property type="evidence" value="ECO:0007669"/>
    <property type="project" value="UniProtKB-SubCell"/>
</dbReference>
<dbReference type="InterPro" id="IPR009079">
    <property type="entry name" value="4_helix_cytokine-like_core"/>
</dbReference>
<keyword evidence="10" id="KW-1015">Disulfide bond</keyword>
<reference evidence="16" key="2">
    <citation type="submission" date="2025-08" db="UniProtKB">
        <authorList>
            <consortium name="Ensembl"/>
        </authorList>
    </citation>
    <scope>IDENTIFICATION</scope>
</reference>
<evidence type="ECO:0000256" key="12">
    <source>
        <dbReference type="ARBA" id="ARBA00071640"/>
    </source>
</evidence>